<feature type="transmembrane region" description="Helical" evidence="1">
    <location>
        <begin position="183"/>
        <end position="207"/>
    </location>
</feature>
<organism evidence="2 3">
    <name type="scientific">Desulfacinum infernum DSM 9756</name>
    <dbReference type="NCBI Taxonomy" id="1121391"/>
    <lineage>
        <taxon>Bacteria</taxon>
        <taxon>Pseudomonadati</taxon>
        <taxon>Thermodesulfobacteriota</taxon>
        <taxon>Syntrophobacteria</taxon>
        <taxon>Syntrophobacterales</taxon>
        <taxon>Syntrophobacteraceae</taxon>
        <taxon>Desulfacinum</taxon>
    </lineage>
</organism>
<feature type="transmembrane region" description="Helical" evidence="1">
    <location>
        <begin position="227"/>
        <end position="246"/>
    </location>
</feature>
<feature type="transmembrane region" description="Helical" evidence="1">
    <location>
        <begin position="62"/>
        <end position="84"/>
    </location>
</feature>
<keyword evidence="1" id="KW-0812">Transmembrane</keyword>
<feature type="transmembrane region" description="Helical" evidence="1">
    <location>
        <begin position="91"/>
        <end position="108"/>
    </location>
</feature>
<reference evidence="3" key="1">
    <citation type="submission" date="2016-11" db="EMBL/GenBank/DDBJ databases">
        <authorList>
            <person name="Varghese N."/>
            <person name="Submissions S."/>
        </authorList>
    </citation>
    <scope>NUCLEOTIDE SEQUENCE [LARGE SCALE GENOMIC DNA]</scope>
    <source>
        <strain evidence="3">DSM 9756</strain>
    </source>
</reference>
<dbReference type="Proteomes" id="UP000184076">
    <property type="component" value="Unassembled WGS sequence"/>
</dbReference>
<keyword evidence="1" id="KW-0472">Membrane</keyword>
<dbReference type="EMBL" id="FQVB01000013">
    <property type="protein sequence ID" value="SHF23217.1"/>
    <property type="molecule type" value="Genomic_DNA"/>
</dbReference>
<feature type="transmembrane region" description="Helical" evidence="1">
    <location>
        <begin position="23"/>
        <end position="50"/>
    </location>
</feature>
<dbReference type="Pfam" id="PF09991">
    <property type="entry name" value="DUF2232"/>
    <property type="match status" value="1"/>
</dbReference>
<dbReference type="OrthoDB" id="12714at2"/>
<feature type="transmembrane region" description="Helical" evidence="1">
    <location>
        <begin position="285"/>
        <end position="311"/>
    </location>
</feature>
<evidence type="ECO:0000313" key="2">
    <source>
        <dbReference type="EMBL" id="SHF23217.1"/>
    </source>
</evidence>
<feature type="transmembrane region" description="Helical" evidence="1">
    <location>
        <begin position="258"/>
        <end position="279"/>
    </location>
</feature>
<keyword evidence="3" id="KW-1185">Reference proteome</keyword>
<evidence type="ECO:0000256" key="1">
    <source>
        <dbReference type="SAM" id="Phobius"/>
    </source>
</evidence>
<sequence>MAAETLTGNGERRQSPPMTVRELAVGIGATVALYMTVVLVPVTGIFASVFTPLPSVVSLYRWGRSTGILVPGGAALVGGIFLLAMGSYQTLAYYLELLALGTLLGLGMRRSWSLTRVVGDAAVKVFLLGAVLFWLTHSGSEGGIFAHLERRLMALMTALVQDSGLTQAQEALIRENLARIVPFVVRIFPGIALGSTIVFAWLNLYLATRFLIRRRVPLPPWPDWRRWSAPEFLVWGVIAAGFLTILPPVSAKIVGLNLLFALGAVYLLHGVAILAFYLAKWNVPALLRGVIFGLVFLQQFVSLGVVVLGLFDTWFDFRRLNKKADPTPAG</sequence>
<dbReference type="InterPro" id="IPR018710">
    <property type="entry name" value="DUF2232"/>
</dbReference>
<evidence type="ECO:0000313" key="3">
    <source>
        <dbReference type="Proteomes" id="UP000184076"/>
    </source>
</evidence>
<dbReference type="PANTHER" id="PTHR41324">
    <property type="entry name" value="MEMBRANE PROTEIN-RELATED"/>
    <property type="match status" value="1"/>
</dbReference>
<dbReference type="AlphaFoldDB" id="A0A1M4ZZE1"/>
<keyword evidence="1" id="KW-1133">Transmembrane helix</keyword>
<protein>
    <submittedName>
        <fullName evidence="2">Uncharacterized conserved protein YybS, DUF2232 family</fullName>
    </submittedName>
</protein>
<gene>
    <name evidence="2" type="ORF">SAMN02745206_01579</name>
</gene>
<accession>A0A1M4ZZE1</accession>
<dbReference type="PANTHER" id="PTHR41324:SF1">
    <property type="entry name" value="DUF2232 DOMAIN-CONTAINING PROTEIN"/>
    <property type="match status" value="1"/>
</dbReference>
<name>A0A1M4ZZE1_9BACT</name>
<dbReference type="STRING" id="1121391.SAMN02745206_01579"/>
<proteinExistence type="predicted"/>